<reference evidence="1" key="1">
    <citation type="submission" date="2014-05" db="EMBL/GenBank/DDBJ databases">
        <authorList>
            <person name="Chronopoulou M."/>
        </authorList>
    </citation>
    <scope>NUCLEOTIDE SEQUENCE</scope>
    <source>
        <tissue evidence="1">Whole organism</tissue>
    </source>
</reference>
<feature type="non-terminal residue" evidence="1">
    <location>
        <position position="1"/>
    </location>
</feature>
<name>A0A0K2V114_LEPSM</name>
<protein>
    <submittedName>
        <fullName evidence="1">Uncharacterized protein</fullName>
    </submittedName>
</protein>
<dbReference type="AlphaFoldDB" id="A0A0K2V114"/>
<evidence type="ECO:0000313" key="1">
    <source>
        <dbReference type="EMBL" id="CDW43676.1"/>
    </source>
</evidence>
<sequence length="54" mass="5741">LTGLLFILGRALNHVLVQKSPDGGKFLDNYAIGCTQHIGGGVNPIPTPCCRSYN</sequence>
<dbReference type="EMBL" id="HACA01026315">
    <property type="protein sequence ID" value="CDW43676.1"/>
    <property type="molecule type" value="Transcribed_RNA"/>
</dbReference>
<proteinExistence type="predicted"/>
<accession>A0A0K2V114</accession>
<organism evidence="1">
    <name type="scientific">Lepeophtheirus salmonis</name>
    <name type="common">Salmon louse</name>
    <name type="synonym">Caligus salmonis</name>
    <dbReference type="NCBI Taxonomy" id="72036"/>
    <lineage>
        <taxon>Eukaryota</taxon>
        <taxon>Metazoa</taxon>
        <taxon>Ecdysozoa</taxon>
        <taxon>Arthropoda</taxon>
        <taxon>Crustacea</taxon>
        <taxon>Multicrustacea</taxon>
        <taxon>Hexanauplia</taxon>
        <taxon>Copepoda</taxon>
        <taxon>Siphonostomatoida</taxon>
        <taxon>Caligidae</taxon>
        <taxon>Lepeophtheirus</taxon>
    </lineage>
</organism>